<evidence type="ECO:0000313" key="2">
    <source>
        <dbReference type="EMBL" id="POM71390.1"/>
    </source>
</evidence>
<keyword evidence="3" id="KW-1185">Reference proteome</keyword>
<dbReference type="OrthoDB" id="197510at2759"/>
<sequence length="317" mass="36774">MKNKPISEGYKVMALRSKGYCYTFEMVSRVVTTSVPKVPNLSATGCIVAYLCSKLPKKQFNVFMDNYFSSIPLFEHLRSAGIGACGTAQSNSAKYPKQMRFRNDKTKKHDWNTIKSMSVGNVLVIFWMDNGPVQLLSPIHDVVGSEWLIERERKRPRITSTNGASMRKQFGDSVRKTFAIPRCVDDYNHFMNGVDVTDQYRAYYKTQLIAYRTWMPIFFWLLDTTIINTFIYYQFACARIEKTALCHRAFRQNLAWQLISKSPKTSEDPVQRMHLSIFRQQRIQCAVCIKRDCRGLYRLQIVLVVTPELLRRVSHAI</sequence>
<dbReference type="InterPro" id="IPR029526">
    <property type="entry name" value="PGBD"/>
</dbReference>
<feature type="domain" description="PiggyBac transposable element-derived protein" evidence="1">
    <location>
        <begin position="1"/>
        <end position="230"/>
    </location>
</feature>
<gene>
    <name evidence="2" type="ORF">PHPALM_12055</name>
</gene>
<accession>A0A2P4Y0T0</accession>
<dbReference type="PANTHER" id="PTHR46599:SF3">
    <property type="entry name" value="PIGGYBAC TRANSPOSABLE ELEMENT-DERIVED PROTEIN 4"/>
    <property type="match status" value="1"/>
</dbReference>
<dbReference type="Proteomes" id="UP000237271">
    <property type="component" value="Unassembled WGS sequence"/>
</dbReference>
<comment type="caution">
    <text evidence="2">The sequence shown here is derived from an EMBL/GenBank/DDBJ whole genome shotgun (WGS) entry which is preliminary data.</text>
</comment>
<reference evidence="2 3" key="1">
    <citation type="journal article" date="2017" name="Genome Biol. Evol.">
        <title>Phytophthora megakarya and P. palmivora, closely related causal agents of cacao black pod rot, underwent increases in genome sizes and gene numbers by different mechanisms.</title>
        <authorList>
            <person name="Ali S.S."/>
            <person name="Shao J."/>
            <person name="Lary D.J."/>
            <person name="Kronmiller B."/>
            <person name="Shen D."/>
            <person name="Strem M.D."/>
            <person name="Amoako-Attah I."/>
            <person name="Akrofi A.Y."/>
            <person name="Begoude B.A."/>
            <person name="Ten Hoopen G.M."/>
            <person name="Coulibaly K."/>
            <person name="Kebe B.I."/>
            <person name="Melnick R.L."/>
            <person name="Guiltinan M.J."/>
            <person name="Tyler B.M."/>
            <person name="Meinhardt L.W."/>
            <person name="Bailey B.A."/>
        </authorList>
    </citation>
    <scope>NUCLEOTIDE SEQUENCE [LARGE SCALE GENOMIC DNA]</scope>
    <source>
        <strain evidence="3">sbr112.9</strain>
    </source>
</reference>
<organism evidence="2 3">
    <name type="scientific">Phytophthora palmivora</name>
    <dbReference type="NCBI Taxonomy" id="4796"/>
    <lineage>
        <taxon>Eukaryota</taxon>
        <taxon>Sar</taxon>
        <taxon>Stramenopiles</taxon>
        <taxon>Oomycota</taxon>
        <taxon>Peronosporomycetes</taxon>
        <taxon>Peronosporales</taxon>
        <taxon>Peronosporaceae</taxon>
        <taxon>Phytophthora</taxon>
    </lineage>
</organism>
<dbReference type="PANTHER" id="PTHR46599">
    <property type="entry name" value="PIGGYBAC TRANSPOSABLE ELEMENT-DERIVED PROTEIN 4"/>
    <property type="match status" value="1"/>
</dbReference>
<name>A0A2P4Y0T0_9STRA</name>
<evidence type="ECO:0000313" key="3">
    <source>
        <dbReference type="Proteomes" id="UP000237271"/>
    </source>
</evidence>
<protein>
    <submittedName>
        <fullName evidence="2">O-methyltransferase</fullName>
    </submittedName>
</protein>
<dbReference type="AlphaFoldDB" id="A0A2P4Y0T0"/>
<dbReference type="EMBL" id="NCKW01006510">
    <property type="protein sequence ID" value="POM71390.1"/>
    <property type="molecule type" value="Genomic_DNA"/>
</dbReference>
<evidence type="ECO:0000259" key="1">
    <source>
        <dbReference type="Pfam" id="PF13843"/>
    </source>
</evidence>
<dbReference type="Pfam" id="PF13843">
    <property type="entry name" value="DDE_Tnp_1_7"/>
    <property type="match status" value="1"/>
</dbReference>
<proteinExistence type="predicted"/>